<reference evidence="1" key="1">
    <citation type="journal article" date="2014" name="Int. J. Syst. Evol. Microbiol.">
        <title>Complete genome sequence of Corynebacterium casei LMG S-19264T (=DSM 44701T), isolated from a smear-ripened cheese.</title>
        <authorList>
            <consortium name="US DOE Joint Genome Institute (JGI-PGF)"/>
            <person name="Walter F."/>
            <person name="Albersmeier A."/>
            <person name="Kalinowski J."/>
            <person name="Ruckert C."/>
        </authorList>
    </citation>
    <scope>NUCLEOTIDE SEQUENCE</scope>
    <source>
        <strain evidence="1">JCM 4714</strain>
    </source>
</reference>
<keyword evidence="2" id="KW-1185">Reference proteome</keyword>
<sequence length="111" mass="12144">MIPRVRRQEQQGLLIRGNAPVSMFHGQACGGFAVRPGGGEEGFQQAERNGELLACQGQGRSVRDMCLPQCFGSVRDTLCAAVRRRDDLSADCLRCDQGGMYVVIDARFRAP</sequence>
<evidence type="ECO:0000313" key="2">
    <source>
        <dbReference type="Proteomes" id="UP000655443"/>
    </source>
</evidence>
<dbReference type="EMBL" id="BMVG01000026">
    <property type="protein sequence ID" value="GHE10924.1"/>
    <property type="molecule type" value="Genomic_DNA"/>
</dbReference>
<comment type="caution">
    <text evidence="1">The sequence shown here is derived from an EMBL/GenBank/DDBJ whole genome shotgun (WGS) entry which is preliminary data.</text>
</comment>
<dbReference type="AlphaFoldDB" id="A0A919D5X1"/>
<reference evidence="1" key="2">
    <citation type="submission" date="2020-09" db="EMBL/GenBank/DDBJ databases">
        <authorList>
            <person name="Sun Q."/>
            <person name="Ohkuma M."/>
        </authorList>
    </citation>
    <scope>NUCLEOTIDE SEQUENCE</scope>
    <source>
        <strain evidence="1">JCM 4714</strain>
    </source>
</reference>
<dbReference type="Proteomes" id="UP000655443">
    <property type="component" value="Unassembled WGS sequence"/>
</dbReference>
<gene>
    <name evidence="1" type="ORF">GCM10010339_68670</name>
</gene>
<evidence type="ECO:0000313" key="1">
    <source>
        <dbReference type="EMBL" id="GHE10924.1"/>
    </source>
</evidence>
<proteinExistence type="predicted"/>
<accession>A0A919D5X1</accession>
<protein>
    <submittedName>
        <fullName evidence="1">Uncharacterized protein</fullName>
    </submittedName>
</protein>
<organism evidence="1 2">
    <name type="scientific">Streptomyces alanosinicus</name>
    <dbReference type="NCBI Taxonomy" id="68171"/>
    <lineage>
        <taxon>Bacteria</taxon>
        <taxon>Bacillati</taxon>
        <taxon>Actinomycetota</taxon>
        <taxon>Actinomycetes</taxon>
        <taxon>Kitasatosporales</taxon>
        <taxon>Streptomycetaceae</taxon>
        <taxon>Streptomyces</taxon>
    </lineage>
</organism>
<name>A0A919D5X1_9ACTN</name>